<feature type="compositionally biased region" description="Low complexity" evidence="7">
    <location>
        <begin position="431"/>
        <end position="518"/>
    </location>
</feature>
<keyword evidence="4" id="KW-0378">Hydrolase</keyword>
<feature type="region of interest" description="Disordered" evidence="7">
    <location>
        <begin position="1098"/>
        <end position="1202"/>
    </location>
</feature>
<evidence type="ECO:0000256" key="4">
    <source>
        <dbReference type="ARBA" id="ARBA00022801"/>
    </source>
</evidence>
<feature type="compositionally biased region" description="Basic and acidic residues" evidence="7">
    <location>
        <begin position="1045"/>
        <end position="1055"/>
    </location>
</feature>
<dbReference type="EMBL" id="DS268419">
    <property type="protein sequence ID" value="EFO86689.1"/>
    <property type="molecule type" value="Genomic_DNA"/>
</dbReference>
<dbReference type="FunFam" id="3.30.420.10:FF:000031">
    <property type="entry name" value="RNA exonuclease 1"/>
    <property type="match status" value="1"/>
</dbReference>
<dbReference type="PANTHER" id="PTHR12801:SF115">
    <property type="entry name" value="FI18136P1-RELATED"/>
    <property type="match status" value="1"/>
</dbReference>
<comment type="subcellular location">
    <subcellularLocation>
        <location evidence="1">Nucleus</location>
    </subcellularLocation>
</comment>
<gene>
    <name evidence="9" type="primary">Cre-pqe-1</name>
    <name evidence="9" type="ORF">CRE_04776</name>
</gene>
<dbReference type="InterPro" id="IPR047021">
    <property type="entry name" value="REXO1/3/4-like"/>
</dbReference>
<feature type="compositionally biased region" description="Low complexity" evidence="7">
    <location>
        <begin position="641"/>
        <end position="658"/>
    </location>
</feature>
<feature type="compositionally biased region" description="Acidic residues" evidence="7">
    <location>
        <begin position="934"/>
        <end position="960"/>
    </location>
</feature>
<feature type="compositionally biased region" description="Polar residues" evidence="7">
    <location>
        <begin position="800"/>
        <end position="809"/>
    </location>
</feature>
<feature type="region of interest" description="Disordered" evidence="7">
    <location>
        <begin position="641"/>
        <end position="718"/>
    </location>
</feature>
<feature type="compositionally biased region" description="Basic and acidic residues" evidence="7">
    <location>
        <begin position="1181"/>
        <end position="1201"/>
    </location>
</feature>
<feature type="region of interest" description="Disordered" evidence="7">
    <location>
        <begin position="577"/>
        <end position="621"/>
    </location>
</feature>
<dbReference type="PANTHER" id="PTHR12801">
    <property type="entry name" value="RNA EXONUCLEASE REXO1 / RECO3 FAMILY MEMBER-RELATED"/>
    <property type="match status" value="1"/>
</dbReference>
<feature type="region of interest" description="Disordered" evidence="7">
    <location>
        <begin position="23"/>
        <end position="194"/>
    </location>
</feature>
<dbReference type="HOGENOM" id="CLU_002891_0_0_1"/>
<evidence type="ECO:0000259" key="8">
    <source>
        <dbReference type="SMART" id="SM00479"/>
    </source>
</evidence>
<evidence type="ECO:0000256" key="3">
    <source>
        <dbReference type="ARBA" id="ARBA00022722"/>
    </source>
</evidence>
<dbReference type="SUPFAM" id="SSF53098">
    <property type="entry name" value="Ribonuclease H-like"/>
    <property type="match status" value="1"/>
</dbReference>
<feature type="compositionally biased region" description="Polar residues" evidence="7">
    <location>
        <begin position="332"/>
        <end position="342"/>
    </location>
</feature>
<reference evidence="9" key="1">
    <citation type="submission" date="2007-07" db="EMBL/GenBank/DDBJ databases">
        <title>PCAP assembly of the Caenorhabditis remanei genome.</title>
        <authorList>
            <consortium name="The Caenorhabditis remanei Sequencing Consortium"/>
            <person name="Wilson R.K."/>
        </authorList>
    </citation>
    <scope>NUCLEOTIDE SEQUENCE [LARGE SCALE GENOMIC DNA]</scope>
    <source>
        <strain evidence="9">PB4641</strain>
    </source>
</reference>
<feature type="compositionally biased region" description="Polar residues" evidence="7">
    <location>
        <begin position="1166"/>
        <end position="1177"/>
    </location>
</feature>
<feature type="compositionally biased region" description="Low complexity" evidence="7">
    <location>
        <begin position="35"/>
        <end position="44"/>
    </location>
</feature>
<dbReference type="InterPro" id="IPR034922">
    <property type="entry name" value="REX1-like_exo"/>
</dbReference>
<keyword evidence="10" id="KW-1185">Reference proteome</keyword>
<dbReference type="InParanoid" id="E3LZ70"/>
<dbReference type="SMART" id="SM00479">
    <property type="entry name" value="EXOIII"/>
    <property type="match status" value="1"/>
</dbReference>
<feature type="compositionally biased region" description="Basic and acidic residues" evidence="7">
    <location>
        <begin position="1098"/>
        <end position="1123"/>
    </location>
</feature>
<feature type="domain" description="Exonuclease" evidence="8">
    <location>
        <begin position="1530"/>
        <end position="1690"/>
    </location>
</feature>
<feature type="compositionally biased region" description="Polar residues" evidence="7">
    <location>
        <begin position="146"/>
        <end position="158"/>
    </location>
</feature>
<feature type="region of interest" description="Disordered" evidence="7">
    <location>
        <begin position="800"/>
        <end position="1075"/>
    </location>
</feature>
<feature type="region of interest" description="Disordered" evidence="7">
    <location>
        <begin position="1253"/>
        <end position="1273"/>
    </location>
</feature>
<feature type="compositionally biased region" description="Low complexity" evidence="7">
    <location>
        <begin position="681"/>
        <end position="692"/>
    </location>
</feature>
<dbReference type="InterPro" id="IPR013520">
    <property type="entry name" value="Ribonucl_H"/>
</dbReference>
<feature type="compositionally biased region" description="Pro residues" evidence="7">
    <location>
        <begin position="1261"/>
        <end position="1271"/>
    </location>
</feature>
<dbReference type="GO" id="GO:0010629">
    <property type="term" value="P:negative regulation of gene expression"/>
    <property type="evidence" value="ECO:0007669"/>
    <property type="project" value="EnsemblMetazoa"/>
</dbReference>
<dbReference type="GO" id="GO:0004527">
    <property type="term" value="F:exonuclease activity"/>
    <property type="evidence" value="ECO:0007669"/>
    <property type="project" value="UniProtKB-KW"/>
</dbReference>
<feature type="compositionally biased region" description="Basic and acidic residues" evidence="7">
    <location>
        <begin position="85"/>
        <end position="95"/>
    </location>
</feature>
<proteinExistence type="inferred from homology"/>
<dbReference type="Gene3D" id="3.30.420.10">
    <property type="entry name" value="Ribonuclease H-like superfamily/Ribonuclease H"/>
    <property type="match status" value="1"/>
</dbReference>
<feature type="compositionally biased region" description="Low complexity" evidence="7">
    <location>
        <begin position="703"/>
        <end position="717"/>
    </location>
</feature>
<evidence type="ECO:0000256" key="2">
    <source>
        <dbReference type="ARBA" id="ARBA00006357"/>
    </source>
</evidence>
<feature type="region of interest" description="Disordered" evidence="7">
    <location>
        <begin position="330"/>
        <end position="407"/>
    </location>
</feature>
<feature type="compositionally biased region" description="Basic residues" evidence="7">
    <location>
        <begin position="604"/>
        <end position="616"/>
    </location>
</feature>
<feature type="compositionally biased region" description="Polar residues" evidence="7">
    <location>
        <begin position="1019"/>
        <end position="1030"/>
    </location>
</feature>
<dbReference type="GO" id="GO:0005634">
    <property type="term" value="C:nucleus"/>
    <property type="evidence" value="ECO:0007669"/>
    <property type="project" value="UniProtKB-SubCell"/>
</dbReference>
<feature type="compositionally biased region" description="Basic and acidic residues" evidence="7">
    <location>
        <begin position="961"/>
        <end position="981"/>
    </location>
</feature>
<sequence length="1699" mass="191640">MYNGGYGGSSTFRIQDYAPVDPLNGLQGMVPPQAPTQNTAQQPAIVPNRNSQPGPSATGTPMNRIQSSGRDENPARDGGGIRRHMSTEEMRREIARSVPYIPTPINNTSTGAGSSATQPKQSTQRPKQQHNAEPRDTRPSDARKNASANSSPTNQQQQRIEKRNLPNMQSSFMPMIHQPPLPNQHGTGNPANNAQLNPGNSTSNITLNALAQMPRMLVPPPQVQMNVQQQVQGQNMQRPPGQMPFSDASRIYRVQQNPDIYVYLENHPSCNTHVIVNNNIVPLVDFVESIPVSGFAITEQAAFQLRIRLPPGHRLRLIGGQLPLWPLGAANPSGQRRQQPQVPNIPGQGAGTAVISRGPPANLSQQNVPGAAVLQRNPQQQGFPHTAGAQQLPVPFGQQNHHPMQMIPNGMSQEQQIQFLQMQHLQQQNMLRQQQQHLQQNQLRQQQDAQQRHQQSQQRNQLRQQQEQQQHQQQAHQQHQLRQQQEQQQRQQQLHRQNQQLQNLPPRQQPHNQQLQQHPPESRQQPAPPNVPGSQLQSQNLPLPVPPTPVLADQSGLNGSIEPPIVSILNIGISADEPPPPCAYTPSPTSSSPQAEEAAELKPVVHHQRKPTKKKKVPEVITIDDDEPRRVLIKTEPLDAVVSSTSESVSNVPSSSASTRPPPNIKQERNEEATCSRNYQRPDQQEQQQQPRSAANIVSVKTEPVQPVEPVEQQQEELSNRELTLELRRLKAMLDAKIEKERKQAEINRLAEEQVEELRIKNCALLEELQRAKDAQNRHQINPEEVETPGPVEIKINVQESQVSTSEQCIQPPAISPLSEASRSRTSSVGSDILAMRPRKKIIEESEDDDEMENTTHKKPGNSAKRSFAFSTRPKNQREKRPVTYEESDDEMPTSNKKKRLNKESSDDDDDEWDDGATISTDDDDNFNARTDRSDDDDLSNFIVDDGDEIEEEEDSEYSDQDDRTRRSDRYSKSSKNDRKSQTPRSKSPTPVKKRRDSPVRLPTRKGKSKSVDEHRNSSEAGPSTPSKPMTSEEKKAASRRKSMKTKEENREKVRLAQLERMNQYQARVGRRTRCSELSVIDPLNESLSFTINQFNRAVKETPKSNEQSSREEQRKDNRREKPAQLNKRATPSVSDDRDDDGVHIPAKRTAHANSVPGGSRDRPTTSKPPISKNRPNQAEIEAKRQKESADKKKKDREEYNSLKAKKSLTDLEKFRMNKLEKLLNINQVSRPAATSKASGSTSSSFKRVTIKQEVGSPVKRLPPPPPPPDCLDPTKGRSFVKFRKWAINAIHSALLEGHKPNPAEEAQRIELEIATLHPTNEQKYRTNAAHKIEKLRKECNSGIIEVNKNAVSHQQILTGVAKENCTVEKGRKVHIDHRKMTSEQLGPLLEPLKMTEDDLEKNGYPLFNKHPKRATIAENQYTQNKKLFLEDYDLTRTCSRCNKDFRLNPDGTIIREKDICRYHNRGKSSNGKKETFQKRYTCCNEETKFSPPGCKFSDVHVFDQLFKKELTTFVSTPRPSSHNDPRTNKAYALDCEMVYTIAGPALARLTMVDMQNVKVLDVFVKPPKEVIDPNTEFSGLTMADVQKATDTLQTCHQKLFKFVNSETVLIGQSLESDFKAMRIVHKNVIDTSVIFSSKSNTKLSLRLLTLTYLKRMIQGDNEDAVGHDSYEDAVACVDLIYFALKNPENVSKLKAIEM</sequence>
<evidence type="ECO:0000256" key="1">
    <source>
        <dbReference type="ARBA" id="ARBA00004123"/>
    </source>
</evidence>
<keyword evidence="3" id="KW-0540">Nuclease</keyword>
<dbReference type="GO" id="GO:0003676">
    <property type="term" value="F:nucleic acid binding"/>
    <property type="evidence" value="ECO:0007669"/>
    <property type="project" value="InterPro"/>
</dbReference>
<keyword evidence="6" id="KW-0539">Nucleus</keyword>
<protein>
    <submittedName>
        <fullName evidence="9">CRE-PQE-1 protein</fullName>
    </submittedName>
</protein>
<feature type="region of interest" description="Disordered" evidence="7">
    <location>
        <begin position="431"/>
        <end position="557"/>
    </location>
</feature>
<feature type="compositionally biased region" description="Polar residues" evidence="7">
    <location>
        <begin position="184"/>
        <end position="194"/>
    </location>
</feature>
<name>E3LZ70_CAERE</name>
<evidence type="ECO:0000256" key="5">
    <source>
        <dbReference type="ARBA" id="ARBA00022839"/>
    </source>
</evidence>
<dbReference type="CDD" id="cd06145">
    <property type="entry name" value="REX1_like"/>
    <property type="match status" value="1"/>
</dbReference>
<dbReference type="InterPro" id="IPR012337">
    <property type="entry name" value="RNaseH-like_sf"/>
</dbReference>
<dbReference type="Proteomes" id="UP000008281">
    <property type="component" value="Unassembled WGS sequence"/>
</dbReference>
<feature type="compositionally biased region" description="Polar residues" evidence="7">
    <location>
        <begin position="48"/>
        <end position="68"/>
    </location>
</feature>
<dbReference type="OrthoDB" id="206335at2759"/>
<accession>E3LZ70</accession>
<evidence type="ECO:0000256" key="6">
    <source>
        <dbReference type="ARBA" id="ARBA00023242"/>
    </source>
</evidence>
<dbReference type="InterPro" id="IPR031736">
    <property type="entry name" value="REXO1-like_dom"/>
</dbReference>
<dbReference type="eggNOG" id="KOG2248">
    <property type="taxonomic scope" value="Eukaryota"/>
</dbReference>
<dbReference type="OMA" id="RPERENN"/>
<feature type="compositionally biased region" description="Basic and acidic residues" evidence="7">
    <location>
        <begin position="130"/>
        <end position="144"/>
    </location>
</feature>
<keyword evidence="5" id="KW-0269">Exonuclease</keyword>
<dbReference type="InterPro" id="IPR036397">
    <property type="entry name" value="RNaseH_sf"/>
</dbReference>
<evidence type="ECO:0000313" key="10">
    <source>
        <dbReference type="Proteomes" id="UP000008281"/>
    </source>
</evidence>
<feature type="compositionally biased region" description="Acidic residues" evidence="7">
    <location>
        <begin position="906"/>
        <end position="926"/>
    </location>
</feature>
<dbReference type="FunCoup" id="E3LZ70">
    <property type="interactions" value="1884"/>
</dbReference>
<feature type="compositionally biased region" description="Low complexity" evidence="7">
    <location>
        <begin position="584"/>
        <end position="596"/>
    </location>
</feature>
<feature type="compositionally biased region" description="Polar residues" evidence="7">
    <location>
        <begin position="104"/>
        <end position="129"/>
    </location>
</feature>
<dbReference type="Pfam" id="PF15870">
    <property type="entry name" value="EloA-BP1"/>
    <property type="match status" value="1"/>
</dbReference>
<comment type="similarity">
    <text evidence="2">Belongs to the REXO1/REXO3 family.</text>
</comment>
<organism evidence="10">
    <name type="scientific">Caenorhabditis remanei</name>
    <name type="common">Caenorhabditis vulgaris</name>
    <dbReference type="NCBI Taxonomy" id="31234"/>
    <lineage>
        <taxon>Eukaryota</taxon>
        <taxon>Metazoa</taxon>
        <taxon>Ecdysozoa</taxon>
        <taxon>Nematoda</taxon>
        <taxon>Chromadorea</taxon>
        <taxon>Rhabditida</taxon>
        <taxon>Rhabditina</taxon>
        <taxon>Rhabditomorpha</taxon>
        <taxon>Rhabditoidea</taxon>
        <taxon>Rhabditidae</taxon>
        <taxon>Peloderinae</taxon>
        <taxon>Caenorhabditis</taxon>
    </lineage>
</organism>
<dbReference type="STRING" id="31234.E3LZ70"/>
<evidence type="ECO:0000256" key="7">
    <source>
        <dbReference type="SAM" id="MobiDB-lite"/>
    </source>
</evidence>
<feature type="compositionally biased region" description="Polar residues" evidence="7">
    <location>
        <begin position="819"/>
        <end position="830"/>
    </location>
</feature>
<evidence type="ECO:0000313" key="9">
    <source>
        <dbReference type="EMBL" id="EFO86689.1"/>
    </source>
</evidence>